<evidence type="ECO:0000313" key="2">
    <source>
        <dbReference type="EMBL" id="MBB5789096.1"/>
    </source>
</evidence>
<dbReference type="RefSeq" id="WP_184824238.1">
    <property type="nucleotide sequence ID" value="NZ_JACHMM010000001.1"/>
</dbReference>
<feature type="chain" id="PRO_5031295868" evidence="1">
    <location>
        <begin position="29"/>
        <end position="175"/>
    </location>
</feature>
<dbReference type="AlphaFoldDB" id="A0A7W9GSV7"/>
<protein>
    <submittedName>
        <fullName evidence="2">Uncharacterized protein</fullName>
    </submittedName>
</protein>
<feature type="signal peptide" evidence="1">
    <location>
        <begin position="1"/>
        <end position="28"/>
    </location>
</feature>
<evidence type="ECO:0000313" key="3">
    <source>
        <dbReference type="Proteomes" id="UP000542813"/>
    </source>
</evidence>
<comment type="caution">
    <text evidence="2">The sequence shown here is derived from an EMBL/GenBank/DDBJ whole genome shotgun (WGS) entry which is preliminary data.</text>
</comment>
<keyword evidence="1" id="KW-0732">Signal</keyword>
<dbReference type="EMBL" id="JACHMM010000001">
    <property type="protein sequence ID" value="MBB5789096.1"/>
    <property type="molecule type" value="Genomic_DNA"/>
</dbReference>
<evidence type="ECO:0000256" key="1">
    <source>
        <dbReference type="SAM" id="SignalP"/>
    </source>
</evidence>
<sequence>MPPRWVRRLLLTGVVAAAAVCAAGTVAAGPLGGSGNLVGVRSPDGGPVTISYPLPNLGPGTITVDHVRLLDPDGITLEAALVLPGRFVIGGPFPPDLTGEQSQHLRPAWSRRVDAVGARVPPGRDYDLAVGLQPAHQGRSSIKGVEIAYTEGGRSYRLASRMEVTICVGPRCALS</sequence>
<accession>A0A7W9GSV7</accession>
<gene>
    <name evidence="2" type="ORF">HD601_003671</name>
</gene>
<keyword evidence="3" id="KW-1185">Reference proteome</keyword>
<reference evidence="2 3" key="1">
    <citation type="submission" date="2020-08" db="EMBL/GenBank/DDBJ databases">
        <title>Sequencing the genomes of 1000 actinobacteria strains.</title>
        <authorList>
            <person name="Klenk H.-P."/>
        </authorList>
    </citation>
    <scope>NUCLEOTIDE SEQUENCE [LARGE SCALE GENOMIC DNA]</scope>
    <source>
        <strain evidence="2 3">DSM 102122</strain>
    </source>
</reference>
<name>A0A7W9GSV7_9ACTN</name>
<organism evidence="2 3">
    <name type="scientific">Jiangella mangrovi</name>
    <dbReference type="NCBI Taxonomy" id="1524084"/>
    <lineage>
        <taxon>Bacteria</taxon>
        <taxon>Bacillati</taxon>
        <taxon>Actinomycetota</taxon>
        <taxon>Actinomycetes</taxon>
        <taxon>Jiangellales</taxon>
        <taxon>Jiangellaceae</taxon>
        <taxon>Jiangella</taxon>
    </lineage>
</organism>
<dbReference type="Proteomes" id="UP000542813">
    <property type="component" value="Unassembled WGS sequence"/>
</dbReference>
<proteinExistence type="predicted"/>